<keyword evidence="3" id="KW-1185">Reference proteome</keyword>
<dbReference type="EMBL" id="JBICYV010000013">
    <property type="protein sequence ID" value="MFG3013824.1"/>
    <property type="molecule type" value="Genomic_DNA"/>
</dbReference>
<gene>
    <name evidence="2" type="ORF">ACGFZB_25990</name>
</gene>
<name>A0ABW7B9J4_9ACTN</name>
<evidence type="ECO:0000313" key="2">
    <source>
        <dbReference type="EMBL" id="MFG3013824.1"/>
    </source>
</evidence>
<feature type="domain" description="Insertion element IS402-like" evidence="1">
    <location>
        <begin position="2"/>
        <end position="49"/>
    </location>
</feature>
<organism evidence="2 3">
    <name type="scientific">Streptomyces cinerochromogenes</name>
    <dbReference type="NCBI Taxonomy" id="66422"/>
    <lineage>
        <taxon>Bacteria</taxon>
        <taxon>Bacillati</taxon>
        <taxon>Actinomycetota</taxon>
        <taxon>Actinomycetes</taxon>
        <taxon>Kitasatosporales</taxon>
        <taxon>Streptomycetaceae</taxon>
        <taxon>Streptomyces</taxon>
    </lineage>
</organism>
<comment type="caution">
    <text evidence="2">The sequence shown here is derived from an EMBL/GenBank/DDBJ whole genome shotgun (WGS) entry which is preliminary data.</text>
</comment>
<dbReference type="RefSeq" id="WP_392819841.1">
    <property type="nucleotide sequence ID" value="NZ_JBICYV010000013.1"/>
</dbReference>
<sequence>MPDREVLCGIPYALHTRIQWEHLPKEFGFGAGRTCWRRLRDRNDAGVCLVIWVVTSRSPEAAPRGTAVSVSEASRAMT</sequence>
<reference evidence="2 3" key="1">
    <citation type="submission" date="2024-10" db="EMBL/GenBank/DDBJ databases">
        <title>The Natural Products Discovery Center: Release of the First 8490 Sequenced Strains for Exploring Actinobacteria Biosynthetic Diversity.</title>
        <authorList>
            <person name="Kalkreuter E."/>
            <person name="Kautsar S.A."/>
            <person name="Yang D."/>
            <person name="Bader C.D."/>
            <person name="Teijaro C.N."/>
            <person name="Fluegel L."/>
            <person name="Davis C.M."/>
            <person name="Simpson J.R."/>
            <person name="Lauterbach L."/>
            <person name="Steele A.D."/>
            <person name="Gui C."/>
            <person name="Meng S."/>
            <person name="Li G."/>
            <person name="Viehrig K."/>
            <person name="Ye F."/>
            <person name="Su P."/>
            <person name="Kiefer A.F."/>
            <person name="Nichols A."/>
            <person name="Cepeda A.J."/>
            <person name="Yan W."/>
            <person name="Fan B."/>
            <person name="Jiang Y."/>
            <person name="Adhikari A."/>
            <person name="Zheng C.-J."/>
            <person name="Schuster L."/>
            <person name="Cowan T.M."/>
            <person name="Smanski M.J."/>
            <person name="Chevrette M.G."/>
            <person name="De Carvalho L.P.S."/>
            <person name="Shen B."/>
        </authorList>
    </citation>
    <scope>NUCLEOTIDE SEQUENCE [LARGE SCALE GENOMIC DNA]</scope>
    <source>
        <strain evidence="2 3">NPDC048320</strain>
    </source>
</reference>
<dbReference type="Pfam" id="PF13340">
    <property type="entry name" value="DUF4096"/>
    <property type="match status" value="1"/>
</dbReference>
<evidence type="ECO:0000259" key="1">
    <source>
        <dbReference type="Pfam" id="PF13340"/>
    </source>
</evidence>
<evidence type="ECO:0000313" key="3">
    <source>
        <dbReference type="Proteomes" id="UP001604267"/>
    </source>
</evidence>
<dbReference type="InterPro" id="IPR025161">
    <property type="entry name" value="IS402-like_dom"/>
</dbReference>
<protein>
    <submittedName>
        <fullName evidence="2">Transposase</fullName>
    </submittedName>
</protein>
<dbReference type="Proteomes" id="UP001604267">
    <property type="component" value="Unassembled WGS sequence"/>
</dbReference>
<proteinExistence type="predicted"/>
<accession>A0ABW7B9J4</accession>